<dbReference type="PANTHER" id="PTHR43537">
    <property type="entry name" value="TRANSCRIPTIONAL REGULATOR, GNTR FAMILY"/>
    <property type="match status" value="1"/>
</dbReference>
<evidence type="ECO:0000256" key="1">
    <source>
        <dbReference type="ARBA" id="ARBA00023015"/>
    </source>
</evidence>
<reference evidence="6" key="1">
    <citation type="journal article" date="2023" name="Int. J. Syst. Evol. Microbiol.">
        <title>Claveliimonas bilis gen. nov., sp. nov., deoxycholic acid-producing bacteria isolated from human faeces, and reclassification of Sellimonas monacensis Zenner et al. 2021 as Claveliimonas monacensis comb. nov.</title>
        <authorList>
            <person name="Hisatomi A."/>
            <person name="Kastawa N.W.E.P.G."/>
            <person name="Song I."/>
            <person name="Ohkuma M."/>
            <person name="Fukiya S."/>
            <person name="Sakamoto M."/>
        </authorList>
    </citation>
    <scope>NUCLEOTIDE SEQUENCE [LARGE SCALE GENOMIC DNA]</scope>
    <source>
        <strain evidence="6">12BBH14</strain>
    </source>
</reference>
<proteinExistence type="predicted"/>
<evidence type="ECO:0000256" key="3">
    <source>
        <dbReference type="ARBA" id="ARBA00023163"/>
    </source>
</evidence>
<name>A0ABN6YXG8_9FIRM</name>
<dbReference type="InterPro" id="IPR011711">
    <property type="entry name" value="GntR_C"/>
</dbReference>
<feature type="domain" description="HTH gntR-type" evidence="4">
    <location>
        <begin position="15"/>
        <end position="83"/>
    </location>
</feature>
<dbReference type="Pfam" id="PF00392">
    <property type="entry name" value="GntR"/>
    <property type="match status" value="1"/>
</dbReference>
<keyword evidence="3" id="KW-0804">Transcription</keyword>
<dbReference type="CDD" id="cd07377">
    <property type="entry name" value="WHTH_GntR"/>
    <property type="match status" value="1"/>
</dbReference>
<keyword evidence="1" id="KW-0805">Transcription regulation</keyword>
<dbReference type="InterPro" id="IPR000524">
    <property type="entry name" value="Tscrpt_reg_HTH_GntR"/>
</dbReference>
<dbReference type="RefSeq" id="WP_230105562.1">
    <property type="nucleotide sequence ID" value="NZ_AP024845.1"/>
</dbReference>
<keyword evidence="6" id="KW-1185">Reference proteome</keyword>
<protein>
    <submittedName>
        <fullName evidence="5">GntR family transcriptional regulator</fullName>
    </submittedName>
</protein>
<dbReference type="Pfam" id="PF07729">
    <property type="entry name" value="FCD"/>
    <property type="match status" value="1"/>
</dbReference>
<dbReference type="SMART" id="SM00345">
    <property type="entry name" value="HTH_GNTR"/>
    <property type="match status" value="1"/>
</dbReference>
<evidence type="ECO:0000256" key="2">
    <source>
        <dbReference type="ARBA" id="ARBA00023125"/>
    </source>
</evidence>
<organism evidence="5 6">
    <name type="scientific">Claveliimonas bilis</name>
    <dbReference type="NCBI Taxonomy" id="3028070"/>
    <lineage>
        <taxon>Bacteria</taxon>
        <taxon>Bacillati</taxon>
        <taxon>Bacillota</taxon>
        <taxon>Clostridia</taxon>
        <taxon>Lachnospirales</taxon>
        <taxon>Lachnospiraceae</taxon>
        <taxon>Claveliimonas</taxon>
    </lineage>
</organism>
<dbReference type="SMART" id="SM00895">
    <property type="entry name" value="FCD"/>
    <property type="match status" value="1"/>
</dbReference>
<keyword evidence="2" id="KW-0238">DNA-binding</keyword>
<dbReference type="PANTHER" id="PTHR43537:SF43">
    <property type="entry name" value="GNTR-FAMILY TRANSCRIPTIONAL REGULATOR"/>
    <property type="match status" value="1"/>
</dbReference>
<evidence type="ECO:0000313" key="6">
    <source>
        <dbReference type="Proteomes" id="UP001305815"/>
    </source>
</evidence>
<dbReference type="EMBL" id="AP027742">
    <property type="protein sequence ID" value="BDZ78081.1"/>
    <property type="molecule type" value="Genomic_DNA"/>
</dbReference>
<sequence>MIESNESWLLPMPKKNLSRMVTDKITEALATGQLKPGEYLPSENQLSENLGVGKSSIREAIKMLEAVGVVEIVKGHGSRIRTSIDSDALNPLTYQLILQSNSSQDNLVEFRRIIENAVSCLAVNTITDEEILFLEKLHEQMKEKAEKKEDTLELDVQFHEYIYSATKNPFFSCIGNAIMKLFKPSMEVSNSIYQNIVLENHERILQAFKKRDQNAMHDAILHSINKWDTLTLHH</sequence>
<gene>
    <name evidence="5" type="ORF">Lac1_22640</name>
</gene>
<evidence type="ECO:0000259" key="4">
    <source>
        <dbReference type="PROSITE" id="PS50949"/>
    </source>
</evidence>
<dbReference type="Proteomes" id="UP001305815">
    <property type="component" value="Chromosome"/>
</dbReference>
<accession>A0ABN6YXG8</accession>
<dbReference type="PROSITE" id="PS50949">
    <property type="entry name" value="HTH_GNTR"/>
    <property type="match status" value="1"/>
</dbReference>
<evidence type="ECO:0000313" key="5">
    <source>
        <dbReference type="EMBL" id="BDZ78081.1"/>
    </source>
</evidence>